<name>A0ACB8SIV0_9AGAM</name>
<reference evidence="1" key="1">
    <citation type="submission" date="2021-03" db="EMBL/GenBank/DDBJ databases">
        <authorList>
            <consortium name="DOE Joint Genome Institute"/>
            <person name="Ahrendt S."/>
            <person name="Looney B.P."/>
            <person name="Miyauchi S."/>
            <person name="Morin E."/>
            <person name="Drula E."/>
            <person name="Courty P.E."/>
            <person name="Chicoki N."/>
            <person name="Fauchery L."/>
            <person name="Kohler A."/>
            <person name="Kuo A."/>
            <person name="Labutti K."/>
            <person name="Pangilinan J."/>
            <person name="Lipzen A."/>
            <person name="Riley R."/>
            <person name="Andreopoulos W."/>
            <person name="He G."/>
            <person name="Johnson J."/>
            <person name="Barry K.W."/>
            <person name="Grigoriev I.V."/>
            <person name="Nagy L."/>
            <person name="Hibbett D."/>
            <person name="Henrissat B."/>
            <person name="Matheny P.B."/>
            <person name="Labbe J."/>
            <person name="Martin F."/>
        </authorList>
    </citation>
    <scope>NUCLEOTIDE SEQUENCE</scope>
    <source>
        <strain evidence="1">HHB10654</strain>
    </source>
</reference>
<accession>A0ACB8SIV0</accession>
<organism evidence="1 2">
    <name type="scientific">Artomyces pyxidatus</name>
    <dbReference type="NCBI Taxonomy" id="48021"/>
    <lineage>
        <taxon>Eukaryota</taxon>
        <taxon>Fungi</taxon>
        <taxon>Dikarya</taxon>
        <taxon>Basidiomycota</taxon>
        <taxon>Agaricomycotina</taxon>
        <taxon>Agaricomycetes</taxon>
        <taxon>Russulales</taxon>
        <taxon>Auriscalpiaceae</taxon>
        <taxon>Artomyces</taxon>
    </lineage>
</organism>
<dbReference type="EMBL" id="MU277284">
    <property type="protein sequence ID" value="KAI0055641.1"/>
    <property type="molecule type" value="Genomic_DNA"/>
</dbReference>
<evidence type="ECO:0000313" key="1">
    <source>
        <dbReference type="EMBL" id="KAI0055641.1"/>
    </source>
</evidence>
<evidence type="ECO:0000313" key="2">
    <source>
        <dbReference type="Proteomes" id="UP000814140"/>
    </source>
</evidence>
<reference evidence="1" key="2">
    <citation type="journal article" date="2022" name="New Phytol.">
        <title>Evolutionary transition to the ectomycorrhizal habit in the genomes of a hyperdiverse lineage of mushroom-forming fungi.</title>
        <authorList>
            <person name="Looney B."/>
            <person name="Miyauchi S."/>
            <person name="Morin E."/>
            <person name="Drula E."/>
            <person name="Courty P.E."/>
            <person name="Kohler A."/>
            <person name="Kuo A."/>
            <person name="LaButti K."/>
            <person name="Pangilinan J."/>
            <person name="Lipzen A."/>
            <person name="Riley R."/>
            <person name="Andreopoulos W."/>
            <person name="He G."/>
            <person name="Johnson J."/>
            <person name="Nolan M."/>
            <person name="Tritt A."/>
            <person name="Barry K.W."/>
            <person name="Grigoriev I.V."/>
            <person name="Nagy L.G."/>
            <person name="Hibbett D."/>
            <person name="Henrissat B."/>
            <person name="Matheny P.B."/>
            <person name="Labbe J."/>
            <person name="Martin F.M."/>
        </authorList>
    </citation>
    <scope>NUCLEOTIDE SEQUENCE</scope>
    <source>
        <strain evidence="1">HHB10654</strain>
    </source>
</reference>
<sequence length="269" mass="29090">MQQDMFLRRTIALSPSIPILEGYLPTISTYSLSRAHKDPTILRDYTMQLTNVALTTLALALGASAVPVPNPLVRGSSDIVARSSFLDAVKKLLADAPNLANINPSLFGAREPTAGESGLNTRSPESLLETLLAFGQSTPDFDSSQLQTREPTAQESSVNARSPGGLFGEIVGPAPTFLRPGPDWDRSGSGARASERRLRDNADRAGEPCQRSRSRRPLRGHYRIISAPILQRRGPESVPSDSGAWNARASEGRLRVRTPSFQLGRCVTC</sequence>
<dbReference type="Proteomes" id="UP000814140">
    <property type="component" value="Unassembled WGS sequence"/>
</dbReference>
<protein>
    <submittedName>
        <fullName evidence="1">Uncharacterized protein</fullName>
    </submittedName>
</protein>
<comment type="caution">
    <text evidence="1">The sequence shown here is derived from an EMBL/GenBank/DDBJ whole genome shotgun (WGS) entry which is preliminary data.</text>
</comment>
<gene>
    <name evidence="1" type="ORF">BV25DRAFT_1734993</name>
</gene>
<proteinExistence type="predicted"/>
<keyword evidence="2" id="KW-1185">Reference proteome</keyword>